<protein>
    <recommendedName>
        <fullName evidence="11 12">Diaminopimelate decarboxylase</fullName>
        <shortName evidence="12">DAP decarboxylase</shortName>
        <shortName evidence="12">DAPDC</shortName>
        <ecNumber evidence="10 12">4.1.1.20</ecNumber>
    </recommendedName>
</protein>
<feature type="binding site" evidence="12">
    <location>
        <position position="248"/>
    </location>
    <ligand>
        <name>pyridoxal 5'-phosphate</name>
        <dbReference type="ChEBI" id="CHEBI:597326"/>
    </ligand>
</feature>
<dbReference type="PROSITE" id="PS00879">
    <property type="entry name" value="ODR_DC_2_2"/>
    <property type="match status" value="1"/>
</dbReference>
<keyword evidence="4 12" id="KW-0663">Pyridoxal phosphate</keyword>
<evidence type="ECO:0000256" key="14">
    <source>
        <dbReference type="RuleBase" id="RU003738"/>
    </source>
</evidence>
<dbReference type="PRINTS" id="PR01179">
    <property type="entry name" value="ODADCRBXLASE"/>
</dbReference>
<feature type="binding site" evidence="12">
    <location>
        <position position="330"/>
    </location>
    <ligand>
        <name>substrate</name>
    </ligand>
</feature>
<dbReference type="SUPFAM" id="SSF50621">
    <property type="entry name" value="Alanine racemase C-terminal domain-like"/>
    <property type="match status" value="1"/>
</dbReference>
<dbReference type="EMBL" id="AFNU02000004">
    <property type="protein sequence ID" value="ERJ12478.1"/>
    <property type="molecule type" value="Genomic_DNA"/>
</dbReference>
<dbReference type="GO" id="GO:0009089">
    <property type="term" value="P:lysine biosynthetic process via diaminopimelate"/>
    <property type="evidence" value="ECO:0007669"/>
    <property type="project" value="UniProtKB-UniRule"/>
</dbReference>
<dbReference type="PANTHER" id="PTHR43727:SF2">
    <property type="entry name" value="GROUP IV DECARBOXYLASE"/>
    <property type="match status" value="1"/>
</dbReference>
<feature type="binding site" evidence="12">
    <location>
        <position position="390"/>
    </location>
    <ligand>
        <name>pyridoxal 5'-phosphate</name>
        <dbReference type="ChEBI" id="CHEBI:597326"/>
    </ligand>
</feature>
<feature type="binding site" evidence="12">
    <location>
        <position position="293"/>
    </location>
    <ligand>
        <name>substrate</name>
    </ligand>
</feature>
<evidence type="ECO:0000256" key="12">
    <source>
        <dbReference type="HAMAP-Rule" id="MF_02120"/>
    </source>
</evidence>
<dbReference type="OrthoDB" id="9802241at2"/>
<evidence type="ECO:0000256" key="8">
    <source>
        <dbReference type="ARBA" id="ARBA00060643"/>
    </source>
</evidence>
<dbReference type="AlphaFoldDB" id="U2EBN4"/>
<evidence type="ECO:0000313" key="17">
    <source>
        <dbReference type="Proteomes" id="UP000005707"/>
    </source>
</evidence>
<dbReference type="InterPro" id="IPR022657">
    <property type="entry name" value="De-COase2_CS"/>
</dbReference>
<keyword evidence="2 12" id="KW-0028">Amino-acid biosynthesis</keyword>
<dbReference type="Proteomes" id="UP000005707">
    <property type="component" value="Unassembled WGS sequence"/>
</dbReference>
<proteinExistence type="inferred from homology"/>
<dbReference type="FunCoup" id="U2EBN4">
    <property type="interactions" value="296"/>
</dbReference>
<feature type="modified residue" description="N6-(pyridoxal phosphate)lysine" evidence="12 13">
    <location>
        <position position="66"/>
    </location>
</feature>
<feature type="binding site" evidence="12">
    <location>
        <position position="334"/>
    </location>
    <ligand>
        <name>substrate</name>
    </ligand>
</feature>
<feature type="binding site" evidence="12">
    <location>
        <position position="390"/>
    </location>
    <ligand>
        <name>substrate</name>
    </ligand>
</feature>
<dbReference type="FunFam" id="3.20.20.10:FF:000003">
    <property type="entry name" value="Diaminopimelate decarboxylase"/>
    <property type="match status" value="1"/>
</dbReference>
<evidence type="ECO:0000256" key="6">
    <source>
        <dbReference type="ARBA" id="ARBA00023239"/>
    </source>
</evidence>
<keyword evidence="6 12" id="KW-0456">Lyase</keyword>
<dbReference type="Pfam" id="PF02784">
    <property type="entry name" value="Orn_Arg_deC_N"/>
    <property type="match status" value="1"/>
</dbReference>
<dbReference type="GO" id="GO:0008836">
    <property type="term" value="F:diaminopimelate decarboxylase activity"/>
    <property type="evidence" value="ECO:0007669"/>
    <property type="project" value="UniProtKB-UniRule"/>
</dbReference>
<reference evidence="16 17" key="1">
    <citation type="journal article" date="2011" name="J. Bacteriol.">
        <title>Genome sequence of Haloplasma contractile, an unusual contractile bacterium from a deep-sea anoxic brine lake.</title>
        <authorList>
            <person name="Antunes A."/>
            <person name="Alam I."/>
            <person name="El Dorry H."/>
            <person name="Siam R."/>
            <person name="Robertson A."/>
            <person name="Bajic V.B."/>
            <person name="Stingl U."/>
        </authorList>
    </citation>
    <scope>NUCLEOTIDE SEQUENCE [LARGE SCALE GENOMIC DNA]</scope>
    <source>
        <strain evidence="16 17">SSD-17B</strain>
    </source>
</reference>
<comment type="caution">
    <text evidence="16">The sequence shown here is derived from an EMBL/GenBank/DDBJ whole genome shotgun (WGS) entry which is preliminary data.</text>
</comment>
<dbReference type="SUPFAM" id="SSF51419">
    <property type="entry name" value="PLP-binding barrel"/>
    <property type="match status" value="1"/>
</dbReference>
<feature type="domain" description="Orn/DAP/Arg decarboxylase 2 N-terminal" evidence="15">
    <location>
        <begin position="39"/>
        <end position="297"/>
    </location>
</feature>
<evidence type="ECO:0000256" key="3">
    <source>
        <dbReference type="ARBA" id="ARBA00022793"/>
    </source>
</evidence>
<dbReference type="InterPro" id="IPR000183">
    <property type="entry name" value="Orn/DAP/Arg_de-COase"/>
</dbReference>
<evidence type="ECO:0000259" key="15">
    <source>
        <dbReference type="Pfam" id="PF02784"/>
    </source>
</evidence>
<dbReference type="GO" id="GO:0030170">
    <property type="term" value="F:pyridoxal phosphate binding"/>
    <property type="evidence" value="ECO:0007669"/>
    <property type="project" value="UniProtKB-UniRule"/>
</dbReference>
<comment type="subunit">
    <text evidence="12">Homodimer.</text>
</comment>
<gene>
    <name evidence="12 16" type="primary">lysA</name>
    <name evidence="16" type="ORF">HLPCO_001464</name>
</gene>
<dbReference type="eggNOG" id="COG0019">
    <property type="taxonomic scope" value="Bacteria"/>
</dbReference>
<dbReference type="STRING" id="1033810.HLPCO_001464"/>
<comment type="function">
    <text evidence="12">Specifically catalyzes the decarboxylation of meso-diaminopimelate (meso-DAP) to L-lysine.</text>
</comment>
<comment type="cofactor">
    <cofactor evidence="1 12 13 14">
        <name>pyridoxal 5'-phosphate</name>
        <dbReference type="ChEBI" id="CHEBI:597326"/>
    </cofactor>
</comment>
<evidence type="ECO:0000256" key="13">
    <source>
        <dbReference type="PIRSR" id="PIRSR600183-50"/>
    </source>
</evidence>
<evidence type="ECO:0000256" key="9">
    <source>
        <dbReference type="ARBA" id="ARBA00060983"/>
    </source>
</evidence>
<accession>U2EBN4</accession>
<dbReference type="FunFam" id="2.40.37.10:FF:000003">
    <property type="entry name" value="Diaminopimelate decarboxylase"/>
    <property type="match status" value="1"/>
</dbReference>
<organism evidence="16 17">
    <name type="scientific">Haloplasma contractile SSD-17B</name>
    <dbReference type="NCBI Taxonomy" id="1033810"/>
    <lineage>
        <taxon>Bacteria</taxon>
        <taxon>Bacillati</taxon>
        <taxon>Mycoplasmatota</taxon>
        <taxon>Mollicutes</taxon>
        <taxon>Haloplasmatales</taxon>
        <taxon>Haloplasmataceae</taxon>
        <taxon>Haloplasma</taxon>
    </lineage>
</organism>
<sequence length="435" mass="48969">MRLFGTSRINNNGELIIGECNTRTLKEKYGTPLYIMDESNIRERCRLFNNGLQSKHIETEVIYASKAFLTVSMCKLIEEEGLSLDVVSGGELYTAIQSSFPQERLYMHGNNKTNIELKMALEYGVGRIIVDNYNEADRIEALCQTMNTKADVMLRVNPGISAHTHEYIKTTENTSKFGESIYSDQTIELINAMNNSEYLNFHGFHSHIGSQIFDENSFLEEVSTLLSFIHSLKSNHDITVKELNLGGGFGIYYTSNDREMDIELTLKMLLGRVKGECERLDIETPKLLIEPGRAIVANAGTTLYEVGSVKETYGGKNYVFVDGSMNDNIRTALYEADYEAALANKMNGVPEKPYTITGKCCESGDIIVRQVLLPTPERNDLLAVFSTGAYNYSMASNYNRLPRPAVVFVKDGKSKLVVKRETYDDLIQYDLDSSY</sequence>
<dbReference type="EC" id="4.1.1.20" evidence="10 12"/>
<evidence type="ECO:0000256" key="11">
    <source>
        <dbReference type="ARBA" id="ARBA00074972"/>
    </source>
</evidence>
<keyword evidence="5 12" id="KW-0457">Lysine biosynthesis</keyword>
<evidence type="ECO:0000256" key="7">
    <source>
        <dbReference type="ARBA" id="ARBA00050464"/>
    </source>
</evidence>
<name>U2EBN4_9MOLU</name>
<comment type="catalytic activity">
    <reaction evidence="7 12 14">
        <text>meso-2,6-diaminopimelate + H(+) = L-lysine + CO2</text>
        <dbReference type="Rhea" id="RHEA:15101"/>
        <dbReference type="ChEBI" id="CHEBI:15378"/>
        <dbReference type="ChEBI" id="CHEBI:16526"/>
        <dbReference type="ChEBI" id="CHEBI:32551"/>
        <dbReference type="ChEBI" id="CHEBI:57791"/>
        <dbReference type="EC" id="4.1.1.20"/>
    </reaction>
</comment>
<dbReference type="InterPro" id="IPR022644">
    <property type="entry name" value="De-COase2_N"/>
</dbReference>
<dbReference type="NCBIfam" id="TIGR01048">
    <property type="entry name" value="lysA"/>
    <property type="match status" value="1"/>
</dbReference>
<dbReference type="PRINTS" id="PR01181">
    <property type="entry name" value="DAPDCRBXLASE"/>
</dbReference>
<dbReference type="InterPro" id="IPR009006">
    <property type="entry name" value="Ala_racemase/Decarboxylase_C"/>
</dbReference>
<dbReference type="Gene3D" id="3.20.20.10">
    <property type="entry name" value="Alanine racemase"/>
    <property type="match status" value="1"/>
</dbReference>
<reference evidence="16 17" key="2">
    <citation type="journal article" date="2013" name="PLoS ONE">
        <title>INDIGO - INtegrated Data Warehouse of MIcrobial GenOmes with Examples from the Red Sea Extremophiles.</title>
        <authorList>
            <person name="Alam I."/>
            <person name="Antunes A."/>
            <person name="Kamau A.A."/>
            <person name="Ba Alawi W."/>
            <person name="Kalkatawi M."/>
            <person name="Stingl U."/>
            <person name="Bajic V.B."/>
        </authorList>
    </citation>
    <scope>NUCLEOTIDE SEQUENCE [LARGE SCALE GENOMIC DNA]</scope>
    <source>
        <strain evidence="16 17">SSD-17B</strain>
    </source>
</reference>
<evidence type="ECO:0000256" key="2">
    <source>
        <dbReference type="ARBA" id="ARBA00022605"/>
    </source>
</evidence>
<dbReference type="CDD" id="cd06828">
    <property type="entry name" value="PLPDE_III_DapDC"/>
    <property type="match status" value="1"/>
</dbReference>
<dbReference type="Gene3D" id="2.40.37.10">
    <property type="entry name" value="Lyase, Ornithine Decarboxylase, Chain A, domain 1"/>
    <property type="match status" value="1"/>
</dbReference>
<feature type="active site" description="Proton donor" evidence="13">
    <location>
        <position position="361"/>
    </location>
</feature>
<evidence type="ECO:0000256" key="4">
    <source>
        <dbReference type="ARBA" id="ARBA00022898"/>
    </source>
</evidence>
<feature type="binding site" evidence="12">
    <location>
        <position position="362"/>
    </location>
    <ligand>
        <name>substrate</name>
    </ligand>
</feature>
<evidence type="ECO:0000313" key="16">
    <source>
        <dbReference type="EMBL" id="ERJ12478.1"/>
    </source>
</evidence>
<dbReference type="HAMAP" id="MF_02120">
    <property type="entry name" value="LysA"/>
    <property type="match status" value="1"/>
</dbReference>
<dbReference type="InParanoid" id="U2EBN4"/>
<comment type="pathway">
    <text evidence="8 12 14">Amino-acid biosynthesis; L-lysine biosynthesis via DAP pathway; L-lysine from DL-2,6-diaminopimelate: step 1/1.</text>
</comment>
<evidence type="ECO:0000256" key="10">
    <source>
        <dbReference type="ARBA" id="ARBA00066427"/>
    </source>
</evidence>
<dbReference type="RefSeq" id="WP_008824943.1">
    <property type="nucleotide sequence ID" value="NZ_AFNU02000004.1"/>
</dbReference>
<evidence type="ECO:0000256" key="1">
    <source>
        <dbReference type="ARBA" id="ARBA00001933"/>
    </source>
</evidence>
<comment type="similarity">
    <text evidence="9 12">Belongs to the Orn/Lys/Arg decarboxylase class-II family. LysA subfamily.</text>
</comment>
<dbReference type="UniPathway" id="UPA00034">
    <property type="reaction ID" value="UER00027"/>
</dbReference>
<dbReference type="InterPro" id="IPR002986">
    <property type="entry name" value="DAP_deCOOHase_LysA"/>
</dbReference>
<keyword evidence="3 12" id="KW-0210">Decarboxylase</keyword>
<keyword evidence="17" id="KW-1185">Reference proteome</keyword>
<evidence type="ECO:0000256" key="5">
    <source>
        <dbReference type="ARBA" id="ARBA00023154"/>
    </source>
</evidence>
<feature type="binding site" evidence="12">
    <location>
        <begin position="290"/>
        <end position="293"/>
    </location>
    <ligand>
        <name>pyridoxal 5'-phosphate</name>
        <dbReference type="ChEBI" id="CHEBI:597326"/>
    </ligand>
</feature>
<dbReference type="PANTHER" id="PTHR43727">
    <property type="entry name" value="DIAMINOPIMELATE DECARBOXYLASE"/>
    <property type="match status" value="1"/>
</dbReference>
<dbReference type="InterPro" id="IPR029066">
    <property type="entry name" value="PLP-binding_barrel"/>
</dbReference>